<proteinExistence type="predicted"/>
<feature type="transmembrane region" description="Helical" evidence="1">
    <location>
        <begin position="147"/>
        <end position="166"/>
    </location>
</feature>
<dbReference type="EMBL" id="DQVW01000013">
    <property type="protein sequence ID" value="HIQ32035.1"/>
    <property type="molecule type" value="Genomic_DNA"/>
</dbReference>
<sequence>MKKRNILEVIFEGTLWKCRLIAILAVIFGMIGSISLFLIGSYDIIVISEKVYMFFLGGYRPSNFHDLLIEKIIGAVHLYLVAVVMLIFSFGIYELFISEIEEKEEGNKILAIHSLDELKDKLGKVVIMVLIIGFFKKVMDIDYNSPVDMVCLAGSILMLALALHFMHRPPLKRE</sequence>
<feature type="transmembrane region" description="Helical" evidence="1">
    <location>
        <begin position="72"/>
        <end position="97"/>
    </location>
</feature>
<gene>
    <name evidence="2" type="ORF">EYH55_00925</name>
</gene>
<evidence type="ECO:0000256" key="1">
    <source>
        <dbReference type="SAM" id="Phobius"/>
    </source>
</evidence>
<protein>
    <submittedName>
        <fullName evidence="2">YqhA family protein</fullName>
    </submittedName>
</protein>
<evidence type="ECO:0000313" key="3">
    <source>
        <dbReference type="Proteomes" id="UP000623215"/>
    </source>
</evidence>
<comment type="caution">
    <text evidence="2">The sequence shown here is derived from an EMBL/GenBank/DDBJ whole genome shotgun (WGS) entry which is preliminary data.</text>
</comment>
<accession>A0A832ZYF5</accession>
<dbReference type="PANTHER" id="PTHR31721:SF4">
    <property type="entry name" value="OS06G0710300 PROTEIN"/>
    <property type="match status" value="1"/>
</dbReference>
<feature type="transmembrane region" description="Helical" evidence="1">
    <location>
        <begin position="20"/>
        <end position="45"/>
    </location>
</feature>
<organism evidence="2 3">
    <name type="scientific">Methanothermococcus okinawensis</name>
    <dbReference type="NCBI Taxonomy" id="155863"/>
    <lineage>
        <taxon>Archaea</taxon>
        <taxon>Methanobacteriati</taxon>
        <taxon>Methanobacteriota</taxon>
        <taxon>Methanomada group</taxon>
        <taxon>Methanococci</taxon>
        <taxon>Methanococcales</taxon>
        <taxon>Methanococcaceae</taxon>
        <taxon>Methanothermococcus</taxon>
    </lineage>
</organism>
<name>A0A832ZYF5_9EURY</name>
<dbReference type="Pfam" id="PF03350">
    <property type="entry name" value="UPF0114"/>
    <property type="match status" value="1"/>
</dbReference>
<dbReference type="AlphaFoldDB" id="A0A832ZYF5"/>
<keyword evidence="1" id="KW-0812">Transmembrane</keyword>
<dbReference type="InterPro" id="IPR005134">
    <property type="entry name" value="UPF0114"/>
</dbReference>
<evidence type="ECO:0000313" key="2">
    <source>
        <dbReference type="EMBL" id="HIQ32035.1"/>
    </source>
</evidence>
<keyword evidence="1" id="KW-0472">Membrane</keyword>
<dbReference type="PIRSF" id="PIRSF026509">
    <property type="entry name" value="UCP026509"/>
    <property type="match status" value="1"/>
</dbReference>
<reference evidence="2" key="1">
    <citation type="journal article" date="2020" name="ISME J.">
        <title>Gammaproteobacteria mediating utilization of methyl-, sulfur- and petroleum organic compounds in deep ocean hydrothermal plumes.</title>
        <authorList>
            <person name="Zhou Z."/>
            <person name="Liu Y."/>
            <person name="Pan J."/>
            <person name="Cron B.R."/>
            <person name="Toner B.M."/>
            <person name="Anantharaman K."/>
            <person name="Breier J.A."/>
            <person name="Dick G.J."/>
            <person name="Li M."/>
        </authorList>
    </citation>
    <scope>NUCLEOTIDE SEQUENCE</scope>
    <source>
        <strain evidence="2">SZUA-1534</strain>
    </source>
</reference>
<keyword evidence="1" id="KW-1133">Transmembrane helix</keyword>
<dbReference type="Proteomes" id="UP000623215">
    <property type="component" value="Unassembled WGS sequence"/>
</dbReference>
<dbReference type="PANTHER" id="PTHR31721">
    <property type="entry name" value="OS06G0710300 PROTEIN"/>
    <property type="match status" value="1"/>
</dbReference>